<proteinExistence type="predicted"/>
<gene>
    <name evidence="2" type="ORF">QQF64_000256</name>
</gene>
<comment type="caution">
    <text evidence="2">The sequence shown here is derived from an EMBL/GenBank/DDBJ whole genome shotgun (WGS) entry which is preliminary data.</text>
</comment>
<evidence type="ECO:0000313" key="2">
    <source>
        <dbReference type="EMBL" id="KAL1281453.1"/>
    </source>
</evidence>
<keyword evidence="3" id="KW-1185">Reference proteome</keyword>
<evidence type="ECO:0000313" key="3">
    <source>
        <dbReference type="Proteomes" id="UP001558613"/>
    </source>
</evidence>
<evidence type="ECO:0000256" key="1">
    <source>
        <dbReference type="SAM" id="MobiDB-lite"/>
    </source>
</evidence>
<feature type="region of interest" description="Disordered" evidence="1">
    <location>
        <begin position="1"/>
        <end position="115"/>
    </location>
</feature>
<dbReference type="Proteomes" id="UP001558613">
    <property type="component" value="Unassembled WGS sequence"/>
</dbReference>
<reference evidence="2 3" key="1">
    <citation type="submission" date="2023-09" db="EMBL/GenBank/DDBJ databases">
        <authorList>
            <person name="Wang M."/>
        </authorList>
    </citation>
    <scope>NUCLEOTIDE SEQUENCE [LARGE SCALE GENOMIC DNA]</scope>
    <source>
        <strain evidence="2">GT-2023</strain>
        <tissue evidence="2">Liver</tissue>
    </source>
</reference>
<feature type="compositionally biased region" description="Basic and acidic residues" evidence="1">
    <location>
        <begin position="1"/>
        <end position="21"/>
    </location>
</feature>
<name>A0ABR3NXM8_9TELE</name>
<feature type="compositionally biased region" description="Basic and acidic residues" evidence="1">
    <location>
        <begin position="94"/>
        <end position="105"/>
    </location>
</feature>
<sequence>MSQKEEREEDTASKVSCDHPTKSQPSAFSGAEMTSEPNVSKIGKKRQRSESPEPSGVSMKSNTSMFQPPELSDGPVTSDPRDQNQSLQNPAKPTDTHTGEWRPAETQRPAQKQHE</sequence>
<dbReference type="EMBL" id="JAYMGO010000001">
    <property type="protein sequence ID" value="KAL1281453.1"/>
    <property type="molecule type" value="Genomic_DNA"/>
</dbReference>
<organism evidence="2 3">
    <name type="scientific">Cirrhinus molitorella</name>
    <name type="common">mud carp</name>
    <dbReference type="NCBI Taxonomy" id="172907"/>
    <lineage>
        <taxon>Eukaryota</taxon>
        <taxon>Metazoa</taxon>
        <taxon>Chordata</taxon>
        <taxon>Craniata</taxon>
        <taxon>Vertebrata</taxon>
        <taxon>Euteleostomi</taxon>
        <taxon>Actinopterygii</taxon>
        <taxon>Neopterygii</taxon>
        <taxon>Teleostei</taxon>
        <taxon>Ostariophysi</taxon>
        <taxon>Cypriniformes</taxon>
        <taxon>Cyprinidae</taxon>
        <taxon>Labeoninae</taxon>
        <taxon>Labeonini</taxon>
        <taxon>Cirrhinus</taxon>
    </lineage>
</organism>
<protein>
    <submittedName>
        <fullName evidence="2">Uncharacterized protein</fullName>
    </submittedName>
</protein>
<accession>A0ABR3NXM8</accession>